<dbReference type="PANTHER" id="PTHR30518:SF2">
    <property type="entry name" value="ENDOLYTIC MUREIN TRANSGLYCOSYLASE"/>
    <property type="match status" value="1"/>
</dbReference>
<keyword evidence="2 7" id="KW-0812">Transmembrane</keyword>
<keyword evidence="3 7" id="KW-1133">Transmembrane helix</keyword>
<evidence type="ECO:0000256" key="2">
    <source>
        <dbReference type="ARBA" id="ARBA00022692"/>
    </source>
</evidence>
<evidence type="ECO:0000256" key="4">
    <source>
        <dbReference type="ARBA" id="ARBA00023136"/>
    </source>
</evidence>
<evidence type="ECO:0000256" key="3">
    <source>
        <dbReference type="ARBA" id="ARBA00022989"/>
    </source>
</evidence>
<accession>A0ABN1JBP9</accession>
<dbReference type="CDD" id="cd08010">
    <property type="entry name" value="MltG_like"/>
    <property type="match status" value="1"/>
</dbReference>
<dbReference type="RefSeq" id="WP_343758907.1">
    <property type="nucleotide sequence ID" value="NZ_BAAACG010000006.1"/>
</dbReference>
<dbReference type="HAMAP" id="MF_02065">
    <property type="entry name" value="MltG"/>
    <property type="match status" value="1"/>
</dbReference>
<dbReference type="PANTHER" id="PTHR30518">
    <property type="entry name" value="ENDOLYTIC MUREIN TRANSGLYCOSYLASE"/>
    <property type="match status" value="1"/>
</dbReference>
<evidence type="ECO:0000256" key="7">
    <source>
        <dbReference type="HAMAP-Rule" id="MF_02065"/>
    </source>
</evidence>
<comment type="similarity">
    <text evidence="7">Belongs to the transglycosylase MltG family.</text>
</comment>
<dbReference type="Gene3D" id="3.30.160.60">
    <property type="entry name" value="Classic Zinc Finger"/>
    <property type="match status" value="1"/>
</dbReference>
<comment type="caution">
    <text evidence="8">The sequence shown here is derived from an EMBL/GenBank/DDBJ whole genome shotgun (WGS) entry which is preliminary data.</text>
</comment>
<comment type="catalytic activity">
    <reaction evidence="7">
        <text>a peptidoglycan chain = a peptidoglycan chain with N-acetyl-1,6-anhydromuramyl-[peptide] at the reducing end + a peptidoglycan chain with N-acetylglucosamine at the non-reducing end.</text>
        <dbReference type="EC" id="4.2.2.29"/>
    </reaction>
</comment>
<gene>
    <name evidence="7" type="primary">mltG</name>
    <name evidence="8" type="ORF">GCM10008906_06840</name>
</gene>
<comment type="function">
    <text evidence="7">Functions as a peptidoglycan terminase that cleaves nascent peptidoglycan strands endolytically to terminate their elongation.</text>
</comment>
<reference evidence="8 9" key="1">
    <citation type="journal article" date="2019" name="Int. J. Syst. Evol. Microbiol.">
        <title>The Global Catalogue of Microorganisms (GCM) 10K type strain sequencing project: providing services to taxonomists for standard genome sequencing and annotation.</title>
        <authorList>
            <consortium name="The Broad Institute Genomics Platform"/>
            <consortium name="The Broad Institute Genome Sequencing Center for Infectious Disease"/>
            <person name="Wu L."/>
            <person name="Ma J."/>
        </authorList>
    </citation>
    <scope>NUCLEOTIDE SEQUENCE [LARGE SCALE GENOMIC DNA]</scope>
    <source>
        <strain evidence="8 9">JCM 1407</strain>
    </source>
</reference>
<dbReference type="Pfam" id="PF02618">
    <property type="entry name" value="YceG"/>
    <property type="match status" value="1"/>
</dbReference>
<keyword evidence="9" id="KW-1185">Reference proteome</keyword>
<evidence type="ECO:0000313" key="9">
    <source>
        <dbReference type="Proteomes" id="UP001501510"/>
    </source>
</evidence>
<keyword evidence="4 7" id="KW-0472">Membrane</keyword>
<organism evidence="8 9">
    <name type="scientific">Clostridium oceanicum</name>
    <dbReference type="NCBI Taxonomy" id="1543"/>
    <lineage>
        <taxon>Bacteria</taxon>
        <taxon>Bacillati</taxon>
        <taxon>Bacillota</taxon>
        <taxon>Clostridia</taxon>
        <taxon>Eubacteriales</taxon>
        <taxon>Clostridiaceae</taxon>
        <taxon>Clostridium</taxon>
    </lineage>
</organism>
<evidence type="ECO:0000256" key="5">
    <source>
        <dbReference type="ARBA" id="ARBA00023239"/>
    </source>
</evidence>
<keyword evidence="6 7" id="KW-0961">Cell wall biogenesis/degradation</keyword>
<evidence type="ECO:0000256" key="1">
    <source>
        <dbReference type="ARBA" id="ARBA00022475"/>
    </source>
</evidence>
<keyword evidence="1 7" id="KW-1003">Cell membrane</keyword>
<dbReference type="InterPro" id="IPR003770">
    <property type="entry name" value="MLTG-like"/>
</dbReference>
<dbReference type="EMBL" id="BAAACG010000006">
    <property type="protein sequence ID" value="GAA0734578.1"/>
    <property type="molecule type" value="Genomic_DNA"/>
</dbReference>
<protein>
    <recommendedName>
        <fullName evidence="7">Endolytic murein transglycosylase</fullName>
        <ecNumber evidence="7">4.2.2.29</ecNumber>
    </recommendedName>
    <alternativeName>
        <fullName evidence="7">Peptidoglycan lytic transglycosylase</fullName>
    </alternativeName>
    <alternativeName>
        <fullName evidence="7">Peptidoglycan polymerization terminase</fullName>
    </alternativeName>
</protein>
<evidence type="ECO:0000256" key="6">
    <source>
        <dbReference type="ARBA" id="ARBA00023316"/>
    </source>
</evidence>
<keyword evidence="5 7" id="KW-0456">Lyase</keyword>
<name>A0ABN1JBP9_9CLOT</name>
<dbReference type="Proteomes" id="UP001501510">
    <property type="component" value="Unassembled WGS sequence"/>
</dbReference>
<sequence>MKKKYIFALLILTLVLILGVIGFRNYKRKNDLEKLRLKRLQSTVNVTIPEGYNIEEIASKLESLNIINKKEFLHSVDIYKAPSYIKKDNKRKHQLEGFLFPDTYKFMKGEKGEDIIKTMLNRFEEVRKEIEDKNKIKIENKDIDKIMTMASVVEKEARVDSERGKVASVFYNRLNKNIKLESCATVIYALGYHKDKLLYKDLKVDSLYNTYLQKGMPVGPISNPGRKSIEAAVKPDKTNYLYFVSKNDGTHFFTNDYNEFLKMKKKTQDI</sequence>
<dbReference type="EC" id="4.2.2.29" evidence="7"/>
<feature type="site" description="Important for catalytic activity" evidence="7">
    <location>
        <position position="156"/>
    </location>
</feature>
<proteinExistence type="inferred from homology"/>
<dbReference type="Gene3D" id="3.30.1490.480">
    <property type="entry name" value="Endolytic murein transglycosylase"/>
    <property type="match status" value="1"/>
</dbReference>
<dbReference type="NCBIfam" id="TIGR00247">
    <property type="entry name" value="endolytic transglycosylase MltG"/>
    <property type="match status" value="1"/>
</dbReference>
<evidence type="ECO:0000313" key="8">
    <source>
        <dbReference type="EMBL" id="GAA0734578.1"/>
    </source>
</evidence>